<organism evidence="2 3">
    <name type="scientific">Streptococcus agalactiae LMG 14747</name>
    <dbReference type="NCBI Taxonomy" id="1154860"/>
    <lineage>
        <taxon>Bacteria</taxon>
        <taxon>Bacillati</taxon>
        <taxon>Bacillota</taxon>
        <taxon>Bacilli</taxon>
        <taxon>Lactobacillales</taxon>
        <taxon>Streptococcaceae</taxon>
        <taxon>Streptococcus</taxon>
    </lineage>
</organism>
<dbReference type="EMBL" id="ANQC01000136">
    <property type="protein sequence ID" value="ESV55573.1"/>
    <property type="molecule type" value="Genomic_DNA"/>
</dbReference>
<reference evidence="2 3" key="1">
    <citation type="submission" date="2013-05" db="EMBL/GenBank/DDBJ databases">
        <authorList>
            <person name="Richards V.P."/>
            <person name="Durkin S.A.S."/>
            <person name="Kim M."/>
            <person name="Pavinski Bitar P.D."/>
            <person name="Stanhope M.J."/>
            <person name="Town C.D."/>
            <person name="Venter J.C."/>
        </authorList>
    </citation>
    <scope>NUCLEOTIDE SEQUENCE [LARGE SCALE GENOMIC DNA]</scope>
    <source>
        <strain evidence="2 3">LMG 14747</strain>
    </source>
</reference>
<keyword evidence="1" id="KW-1133">Transmembrane helix</keyword>
<keyword evidence="1" id="KW-0472">Membrane</keyword>
<dbReference type="Proteomes" id="UP000018482">
    <property type="component" value="Unassembled WGS sequence"/>
</dbReference>
<feature type="transmembrane region" description="Helical" evidence="1">
    <location>
        <begin position="57"/>
        <end position="80"/>
    </location>
</feature>
<feature type="transmembrane region" description="Helical" evidence="1">
    <location>
        <begin position="134"/>
        <end position="155"/>
    </location>
</feature>
<evidence type="ECO:0000256" key="1">
    <source>
        <dbReference type="SAM" id="Phobius"/>
    </source>
</evidence>
<sequence>MRKDNQMETRVTKNGYEYQFRNHEIGRTKELKNTHGKHFGRSIGKTLLTGIKNLPWFLMRAVVLMVTTPLTILLFLFNLIKSLFMTAIAWFIFKVIVGFSVIGYYAFFTKEGTLPNSIDIWFENWIMPNGVPIFHWWETTIIVILAVITALSLTLHPQDA</sequence>
<proteinExistence type="predicted"/>
<evidence type="ECO:0000313" key="3">
    <source>
        <dbReference type="Proteomes" id="UP000018482"/>
    </source>
</evidence>
<feature type="transmembrane region" description="Helical" evidence="1">
    <location>
        <begin position="87"/>
        <end position="107"/>
    </location>
</feature>
<name>V6Z4B9_STRAG</name>
<dbReference type="AlphaFoldDB" id="V6Z4B9"/>
<keyword evidence="1" id="KW-0812">Transmembrane</keyword>
<accession>V6Z4B9</accession>
<gene>
    <name evidence="2" type="ORF">SAG0136_10320</name>
</gene>
<comment type="caution">
    <text evidence="2">The sequence shown here is derived from an EMBL/GenBank/DDBJ whole genome shotgun (WGS) entry which is preliminary data.</text>
</comment>
<evidence type="ECO:0000313" key="2">
    <source>
        <dbReference type="EMBL" id="ESV55573.1"/>
    </source>
</evidence>
<protein>
    <submittedName>
        <fullName evidence="2">Uncharacterized protein</fullName>
    </submittedName>
</protein>